<dbReference type="Pfam" id="PF00486">
    <property type="entry name" value="Trans_reg_C"/>
    <property type="match status" value="1"/>
</dbReference>
<dbReference type="SMART" id="SM00862">
    <property type="entry name" value="Trans_reg_C"/>
    <property type="match status" value="1"/>
</dbReference>
<dbReference type="InterPro" id="IPR011006">
    <property type="entry name" value="CheY-like_superfamily"/>
</dbReference>
<dbReference type="Gene3D" id="6.10.250.690">
    <property type="match status" value="1"/>
</dbReference>
<evidence type="ECO:0000256" key="1">
    <source>
        <dbReference type="ARBA" id="ARBA00023125"/>
    </source>
</evidence>
<organism evidence="6 7">
    <name type="scientific">Methylocystis rosea</name>
    <dbReference type="NCBI Taxonomy" id="173366"/>
    <lineage>
        <taxon>Bacteria</taxon>
        <taxon>Pseudomonadati</taxon>
        <taxon>Pseudomonadota</taxon>
        <taxon>Alphaproteobacteria</taxon>
        <taxon>Hyphomicrobiales</taxon>
        <taxon>Methylocystaceae</taxon>
        <taxon>Methylocystis</taxon>
    </lineage>
</organism>
<evidence type="ECO:0000313" key="6">
    <source>
        <dbReference type="EMBL" id="AZG76607.1"/>
    </source>
</evidence>
<feature type="DNA-binding region" description="OmpR/PhoB-type" evidence="3">
    <location>
        <begin position="124"/>
        <end position="222"/>
    </location>
</feature>
<reference evidence="6 7" key="1">
    <citation type="submission" date="2018-11" db="EMBL/GenBank/DDBJ databases">
        <title>Genome squencing of methanotrophic bacteria isolated from alkaline groundwater in Korea.</title>
        <authorList>
            <person name="Nguyen L.N."/>
        </authorList>
    </citation>
    <scope>NUCLEOTIDE SEQUENCE [LARGE SCALE GENOMIC DNA]</scope>
    <source>
        <strain evidence="6 7">GW6</strain>
    </source>
</reference>
<dbReference type="EMBL" id="CP034086">
    <property type="protein sequence ID" value="AZG76607.1"/>
    <property type="molecule type" value="Genomic_DNA"/>
</dbReference>
<dbReference type="GO" id="GO:0005829">
    <property type="term" value="C:cytosol"/>
    <property type="evidence" value="ECO:0007669"/>
    <property type="project" value="TreeGrafter"/>
</dbReference>
<dbReference type="Gene3D" id="1.10.10.10">
    <property type="entry name" value="Winged helix-like DNA-binding domain superfamily/Winged helix DNA-binding domain"/>
    <property type="match status" value="1"/>
</dbReference>
<feature type="domain" description="OmpR/PhoB-type" evidence="5">
    <location>
        <begin position="124"/>
        <end position="222"/>
    </location>
</feature>
<dbReference type="GO" id="GO:0006355">
    <property type="term" value="P:regulation of DNA-templated transcription"/>
    <property type="evidence" value="ECO:0007669"/>
    <property type="project" value="InterPro"/>
</dbReference>
<evidence type="ECO:0000313" key="7">
    <source>
        <dbReference type="Proteomes" id="UP000273982"/>
    </source>
</evidence>
<evidence type="ECO:0000259" key="4">
    <source>
        <dbReference type="PROSITE" id="PS50110"/>
    </source>
</evidence>
<dbReference type="InterPro" id="IPR039420">
    <property type="entry name" value="WalR-like"/>
</dbReference>
<sequence length="225" mass="24890">MRILLVEDELDAARLTASLVAQAGFDVDQAGCLSAAREAVEGSNYDLLLLDRRLPDGDGLSLMPLARELRPGIRIMMLTAMDDMADKVSSFDLGADDYVTKPFQGEELVARIRACVRRPGSGAPKPIVVGALSFDPTTRDVRISNRIVTLHRRELVLLDSLLRRVNRVVSRETLLDEVFSPHDDVQDNTLDMAVSRLRRRLIVLNAGVAIHTIRGVGYMVTELLD</sequence>
<dbReference type="GO" id="GO:0032993">
    <property type="term" value="C:protein-DNA complex"/>
    <property type="evidence" value="ECO:0007669"/>
    <property type="project" value="TreeGrafter"/>
</dbReference>
<dbReference type="Gene3D" id="3.40.50.2300">
    <property type="match status" value="1"/>
</dbReference>
<evidence type="ECO:0000256" key="2">
    <source>
        <dbReference type="PROSITE-ProRule" id="PRU00169"/>
    </source>
</evidence>
<dbReference type="PROSITE" id="PS50110">
    <property type="entry name" value="RESPONSE_REGULATORY"/>
    <property type="match status" value="1"/>
</dbReference>
<dbReference type="AlphaFoldDB" id="A0A3G8M4G5"/>
<dbReference type="SUPFAM" id="SSF52172">
    <property type="entry name" value="CheY-like"/>
    <property type="match status" value="1"/>
</dbReference>
<keyword evidence="2" id="KW-0597">Phosphoprotein</keyword>
<accession>A0A3G8M4G5</accession>
<dbReference type="GO" id="GO:0000156">
    <property type="term" value="F:phosphorelay response regulator activity"/>
    <property type="evidence" value="ECO:0007669"/>
    <property type="project" value="TreeGrafter"/>
</dbReference>
<dbReference type="PANTHER" id="PTHR48111:SF36">
    <property type="entry name" value="TRANSCRIPTIONAL REGULATORY PROTEIN CUTR"/>
    <property type="match status" value="1"/>
</dbReference>
<dbReference type="PANTHER" id="PTHR48111">
    <property type="entry name" value="REGULATOR OF RPOS"/>
    <property type="match status" value="1"/>
</dbReference>
<gene>
    <name evidence="6" type="ORF">EHO51_07625</name>
</gene>
<feature type="modified residue" description="4-aspartylphosphate" evidence="2">
    <location>
        <position position="51"/>
    </location>
</feature>
<dbReference type="SMART" id="SM00448">
    <property type="entry name" value="REC"/>
    <property type="match status" value="1"/>
</dbReference>
<name>A0A3G8M4G5_9HYPH</name>
<keyword evidence="1 3" id="KW-0238">DNA-binding</keyword>
<dbReference type="KEGG" id="mros:EHO51_07625"/>
<protein>
    <submittedName>
        <fullName evidence="6">DNA-binding response regulator</fullName>
    </submittedName>
</protein>
<feature type="domain" description="Response regulatory" evidence="4">
    <location>
        <begin position="2"/>
        <end position="116"/>
    </location>
</feature>
<proteinExistence type="predicted"/>
<dbReference type="Pfam" id="PF00072">
    <property type="entry name" value="Response_reg"/>
    <property type="match status" value="1"/>
</dbReference>
<dbReference type="Proteomes" id="UP000273982">
    <property type="component" value="Chromosome"/>
</dbReference>
<dbReference type="InterPro" id="IPR001867">
    <property type="entry name" value="OmpR/PhoB-type_DNA-bd"/>
</dbReference>
<dbReference type="InterPro" id="IPR036388">
    <property type="entry name" value="WH-like_DNA-bd_sf"/>
</dbReference>
<dbReference type="CDD" id="cd00383">
    <property type="entry name" value="trans_reg_C"/>
    <property type="match status" value="1"/>
</dbReference>
<dbReference type="GO" id="GO:0000976">
    <property type="term" value="F:transcription cis-regulatory region binding"/>
    <property type="evidence" value="ECO:0007669"/>
    <property type="project" value="TreeGrafter"/>
</dbReference>
<evidence type="ECO:0000256" key="3">
    <source>
        <dbReference type="PROSITE-ProRule" id="PRU01091"/>
    </source>
</evidence>
<evidence type="ECO:0000259" key="5">
    <source>
        <dbReference type="PROSITE" id="PS51755"/>
    </source>
</evidence>
<dbReference type="RefSeq" id="WP_124738384.1">
    <property type="nucleotide sequence ID" value="NZ_CP034086.1"/>
</dbReference>
<dbReference type="PROSITE" id="PS51755">
    <property type="entry name" value="OMPR_PHOB"/>
    <property type="match status" value="1"/>
</dbReference>
<dbReference type="InterPro" id="IPR001789">
    <property type="entry name" value="Sig_transdc_resp-reg_receiver"/>
</dbReference>